<keyword evidence="8 15" id="KW-0547">Nucleotide-binding</keyword>
<keyword evidence="11 15" id="KW-0067">ATP-binding</keyword>
<dbReference type="GO" id="GO:0005524">
    <property type="term" value="F:ATP binding"/>
    <property type="evidence" value="ECO:0007669"/>
    <property type="project" value="UniProtKB-UniRule"/>
</dbReference>
<comment type="pathway">
    <text evidence="2 15">Cofactor biosynthesis; FAD biosynthesis; FAD from FMN: step 1/1.</text>
</comment>
<dbReference type="NCBIfam" id="NF004163">
    <property type="entry name" value="PRK05627.1-6"/>
    <property type="match status" value="1"/>
</dbReference>
<evidence type="ECO:0000313" key="18">
    <source>
        <dbReference type="Proteomes" id="UP000298564"/>
    </source>
</evidence>
<dbReference type="InterPro" id="IPR023468">
    <property type="entry name" value="Riboflavin_kinase"/>
</dbReference>
<gene>
    <name evidence="17" type="ORF">D9V70_00755</name>
</gene>
<evidence type="ECO:0000256" key="6">
    <source>
        <dbReference type="ARBA" id="ARBA00022679"/>
    </source>
</evidence>
<dbReference type="PIRSF" id="PIRSF004491">
    <property type="entry name" value="FAD_Synth"/>
    <property type="match status" value="1"/>
</dbReference>
<proteinExistence type="inferred from homology"/>
<evidence type="ECO:0000256" key="2">
    <source>
        <dbReference type="ARBA" id="ARBA00004726"/>
    </source>
</evidence>
<comment type="function">
    <text evidence="1">Catalyzes the phosphorylation of riboflavin to FMN followed by the adenylation of FMN to FAD.</text>
</comment>
<comment type="pathway">
    <text evidence="3 15">Cofactor biosynthesis; FMN biosynthesis; FMN from riboflavin (ATP route): step 1/1.</text>
</comment>
<evidence type="ECO:0000256" key="5">
    <source>
        <dbReference type="ARBA" id="ARBA00022643"/>
    </source>
</evidence>
<organism evidence="17 18">
    <name type="scientific">Buchnera aphidicola</name>
    <name type="common">Lipaphis pseudobrassicae</name>
    <dbReference type="NCBI Taxonomy" id="1258543"/>
    <lineage>
        <taxon>Bacteria</taxon>
        <taxon>Pseudomonadati</taxon>
        <taxon>Pseudomonadota</taxon>
        <taxon>Gammaproteobacteria</taxon>
        <taxon>Enterobacterales</taxon>
        <taxon>Erwiniaceae</taxon>
        <taxon>Buchnera</taxon>
    </lineage>
</organism>
<dbReference type="NCBIfam" id="TIGR00083">
    <property type="entry name" value="ribF"/>
    <property type="match status" value="1"/>
</dbReference>
<dbReference type="InterPro" id="IPR002606">
    <property type="entry name" value="Riboflavin_kinase_bac"/>
</dbReference>
<dbReference type="Gene3D" id="2.40.30.30">
    <property type="entry name" value="Riboflavin kinase-like"/>
    <property type="match status" value="1"/>
</dbReference>
<dbReference type="Gene3D" id="3.40.50.620">
    <property type="entry name" value="HUPs"/>
    <property type="match status" value="1"/>
</dbReference>
<dbReference type="EC" id="2.7.7.2" evidence="15"/>
<comment type="similarity">
    <text evidence="15">Belongs to the ribF family.</text>
</comment>
<keyword evidence="4 15" id="KW-0285">Flavoprotein</keyword>
<dbReference type="CDD" id="cd02064">
    <property type="entry name" value="FAD_synthetase_N"/>
    <property type="match status" value="1"/>
</dbReference>
<evidence type="ECO:0000256" key="10">
    <source>
        <dbReference type="ARBA" id="ARBA00022827"/>
    </source>
</evidence>
<feature type="domain" description="Riboflavin kinase" evidence="16">
    <location>
        <begin position="183"/>
        <end position="309"/>
    </location>
</feature>
<evidence type="ECO:0000256" key="3">
    <source>
        <dbReference type="ARBA" id="ARBA00005201"/>
    </source>
</evidence>
<keyword evidence="7 15" id="KW-0548">Nucleotidyltransferase</keyword>
<keyword evidence="6 15" id="KW-0808">Transferase</keyword>
<dbReference type="GO" id="GO:0003919">
    <property type="term" value="F:FMN adenylyltransferase activity"/>
    <property type="evidence" value="ECO:0007669"/>
    <property type="project" value="UniProtKB-UniRule"/>
</dbReference>
<dbReference type="PANTHER" id="PTHR22749:SF6">
    <property type="entry name" value="RIBOFLAVIN KINASE"/>
    <property type="match status" value="1"/>
</dbReference>
<dbReference type="UniPathway" id="UPA00277">
    <property type="reaction ID" value="UER00407"/>
</dbReference>
<evidence type="ECO:0000256" key="13">
    <source>
        <dbReference type="ARBA" id="ARBA00047880"/>
    </source>
</evidence>
<dbReference type="SMART" id="SM00904">
    <property type="entry name" value="Flavokinase"/>
    <property type="match status" value="1"/>
</dbReference>
<protein>
    <recommendedName>
        <fullName evidence="15">Riboflavin biosynthesis protein</fullName>
    </recommendedName>
    <domain>
        <recommendedName>
            <fullName evidence="15">Riboflavin kinase</fullName>
            <ecNumber evidence="15">2.7.1.26</ecNumber>
        </recommendedName>
        <alternativeName>
            <fullName evidence="15">Flavokinase</fullName>
        </alternativeName>
    </domain>
    <domain>
        <recommendedName>
            <fullName evidence="15">FMN adenylyltransferase</fullName>
            <ecNumber evidence="15">2.7.7.2</ecNumber>
        </recommendedName>
        <alternativeName>
            <fullName evidence="15">FAD pyrophosphorylase</fullName>
        </alternativeName>
        <alternativeName>
            <fullName evidence="15">FAD synthase</fullName>
        </alternativeName>
    </domain>
</protein>
<keyword evidence="9 15" id="KW-0418">Kinase</keyword>
<dbReference type="AlphaFoldDB" id="A0A4D6Y046"/>
<dbReference type="GO" id="GO:0006747">
    <property type="term" value="P:FAD biosynthetic process"/>
    <property type="evidence" value="ECO:0007669"/>
    <property type="project" value="UniProtKB-UniRule"/>
</dbReference>
<keyword evidence="5 15" id="KW-0288">FMN</keyword>
<dbReference type="SUPFAM" id="SSF82114">
    <property type="entry name" value="Riboflavin kinase-like"/>
    <property type="match status" value="1"/>
</dbReference>
<evidence type="ECO:0000256" key="11">
    <source>
        <dbReference type="ARBA" id="ARBA00022840"/>
    </source>
</evidence>
<dbReference type="InterPro" id="IPR023465">
    <property type="entry name" value="Riboflavin_kinase_dom_sf"/>
</dbReference>
<reference evidence="17 18" key="1">
    <citation type="submission" date="2018-12" db="EMBL/GenBank/DDBJ databases">
        <authorList>
            <person name="Chong R.A."/>
        </authorList>
    </citation>
    <scope>NUCLEOTIDE SEQUENCE [LARGE SCALE GENOMIC DNA]</scope>
    <source>
        <strain evidence="17 18">Lps</strain>
    </source>
</reference>
<evidence type="ECO:0000259" key="16">
    <source>
        <dbReference type="SMART" id="SM00904"/>
    </source>
</evidence>
<dbReference type="GO" id="GO:0009231">
    <property type="term" value="P:riboflavin biosynthetic process"/>
    <property type="evidence" value="ECO:0007669"/>
    <property type="project" value="InterPro"/>
</dbReference>
<dbReference type="Pfam" id="PF01687">
    <property type="entry name" value="Flavokinase"/>
    <property type="match status" value="1"/>
</dbReference>
<dbReference type="Pfam" id="PF06574">
    <property type="entry name" value="FAD_syn"/>
    <property type="match status" value="1"/>
</dbReference>
<dbReference type="UniPathway" id="UPA00276">
    <property type="reaction ID" value="UER00406"/>
</dbReference>
<dbReference type="GO" id="GO:0009398">
    <property type="term" value="P:FMN biosynthetic process"/>
    <property type="evidence" value="ECO:0007669"/>
    <property type="project" value="UniProtKB-UniRule"/>
</dbReference>
<dbReference type="EC" id="2.7.1.26" evidence="15"/>
<reference evidence="17 18" key="2">
    <citation type="submission" date="2019-05" db="EMBL/GenBank/DDBJ databases">
        <title>Genome evolution of the obligate endosymbiont Buchnera aphidicola.</title>
        <authorList>
            <person name="Moran N.A."/>
        </authorList>
    </citation>
    <scope>NUCLEOTIDE SEQUENCE [LARGE SCALE GENOMIC DNA]</scope>
    <source>
        <strain evidence="17 18">Lps</strain>
    </source>
</reference>
<comment type="catalytic activity">
    <reaction evidence="13 15">
        <text>riboflavin + ATP = FMN + ADP + H(+)</text>
        <dbReference type="Rhea" id="RHEA:14357"/>
        <dbReference type="ChEBI" id="CHEBI:15378"/>
        <dbReference type="ChEBI" id="CHEBI:30616"/>
        <dbReference type="ChEBI" id="CHEBI:57986"/>
        <dbReference type="ChEBI" id="CHEBI:58210"/>
        <dbReference type="ChEBI" id="CHEBI:456216"/>
        <dbReference type="EC" id="2.7.1.26"/>
    </reaction>
</comment>
<dbReference type="PANTHER" id="PTHR22749">
    <property type="entry name" value="RIBOFLAVIN KINASE/FMN ADENYLYLTRANSFERASE"/>
    <property type="match status" value="1"/>
</dbReference>
<evidence type="ECO:0000256" key="9">
    <source>
        <dbReference type="ARBA" id="ARBA00022777"/>
    </source>
</evidence>
<dbReference type="NCBIfam" id="NF004159">
    <property type="entry name" value="PRK05627.1-2"/>
    <property type="match status" value="1"/>
</dbReference>
<dbReference type="OrthoDB" id="9803667at2"/>
<dbReference type="RefSeq" id="WP_158355875.1">
    <property type="nucleotide sequence ID" value="NZ_CP034870.1"/>
</dbReference>
<evidence type="ECO:0000256" key="1">
    <source>
        <dbReference type="ARBA" id="ARBA00002121"/>
    </source>
</evidence>
<evidence type="ECO:0000256" key="7">
    <source>
        <dbReference type="ARBA" id="ARBA00022695"/>
    </source>
</evidence>
<name>A0A4D6Y046_9GAMM</name>
<dbReference type="InterPro" id="IPR015865">
    <property type="entry name" value="Riboflavin_kinase_bac/euk"/>
</dbReference>
<evidence type="ECO:0000256" key="12">
    <source>
        <dbReference type="ARBA" id="ARBA00023268"/>
    </source>
</evidence>
<accession>A0A4D6Y046</accession>
<evidence type="ECO:0000256" key="8">
    <source>
        <dbReference type="ARBA" id="ARBA00022741"/>
    </source>
</evidence>
<keyword evidence="10 15" id="KW-0274">FAD</keyword>
<evidence type="ECO:0000313" key="17">
    <source>
        <dbReference type="EMBL" id="QCI22033.1"/>
    </source>
</evidence>
<dbReference type="Proteomes" id="UP000298564">
    <property type="component" value="Chromosome"/>
</dbReference>
<evidence type="ECO:0000256" key="4">
    <source>
        <dbReference type="ARBA" id="ARBA00022630"/>
    </source>
</evidence>
<keyword evidence="12" id="KW-0511">Multifunctional enzyme</keyword>
<sequence>MQIIRGINNLKAIHSKSVVTIGNFDGIHLGHKKLFFYTRMIGKKYNITTVIILFEPQPLEFFKKKSAPIRITTFREKIKNIIFYNIDKVLCIRFNKTFQSLCPKEFITKILINKLNIKFLIIGDDFKFGCQRNGDINLLKKLGDQYSFHVVKVKSLYKNNIKISSTKIREALLNNDIKLASQFLGRQFSVHGRVVHGNSIGKKIGYPTANIILNKKFLLSNGVYAVKVNCFSNKKFLGICNIGIKPSFFNIEKKRILEVYLFDTKIDLYGKYIEVILFKKIRDELYFSSIEKLQNQIFNDIKKVKTYFNTFHNLE</sequence>
<dbReference type="NCBIfam" id="NF004162">
    <property type="entry name" value="PRK05627.1-5"/>
    <property type="match status" value="1"/>
</dbReference>
<evidence type="ECO:0000256" key="15">
    <source>
        <dbReference type="PIRNR" id="PIRNR004491"/>
    </source>
</evidence>
<dbReference type="FunFam" id="3.40.50.620:FF:000021">
    <property type="entry name" value="Riboflavin biosynthesis protein"/>
    <property type="match status" value="1"/>
</dbReference>
<dbReference type="InterPro" id="IPR015864">
    <property type="entry name" value="FAD_synthase"/>
</dbReference>
<dbReference type="SUPFAM" id="SSF52374">
    <property type="entry name" value="Nucleotidylyl transferase"/>
    <property type="match status" value="1"/>
</dbReference>
<comment type="catalytic activity">
    <reaction evidence="14 15">
        <text>FMN + ATP + H(+) = FAD + diphosphate</text>
        <dbReference type="Rhea" id="RHEA:17237"/>
        <dbReference type="ChEBI" id="CHEBI:15378"/>
        <dbReference type="ChEBI" id="CHEBI:30616"/>
        <dbReference type="ChEBI" id="CHEBI:33019"/>
        <dbReference type="ChEBI" id="CHEBI:57692"/>
        <dbReference type="ChEBI" id="CHEBI:58210"/>
        <dbReference type="EC" id="2.7.7.2"/>
    </reaction>
</comment>
<dbReference type="EMBL" id="CP034870">
    <property type="protein sequence ID" value="QCI22033.1"/>
    <property type="molecule type" value="Genomic_DNA"/>
</dbReference>
<evidence type="ECO:0000256" key="14">
    <source>
        <dbReference type="ARBA" id="ARBA00049494"/>
    </source>
</evidence>
<dbReference type="InterPro" id="IPR014729">
    <property type="entry name" value="Rossmann-like_a/b/a_fold"/>
</dbReference>
<dbReference type="GO" id="GO:0008531">
    <property type="term" value="F:riboflavin kinase activity"/>
    <property type="evidence" value="ECO:0007669"/>
    <property type="project" value="UniProtKB-UniRule"/>
</dbReference>